<organism evidence="4 5">
    <name type="scientific">Dendrothele bispora (strain CBS 962.96)</name>
    <dbReference type="NCBI Taxonomy" id="1314807"/>
    <lineage>
        <taxon>Eukaryota</taxon>
        <taxon>Fungi</taxon>
        <taxon>Dikarya</taxon>
        <taxon>Basidiomycota</taxon>
        <taxon>Agaricomycotina</taxon>
        <taxon>Agaricomycetes</taxon>
        <taxon>Agaricomycetidae</taxon>
        <taxon>Agaricales</taxon>
        <taxon>Agaricales incertae sedis</taxon>
        <taxon>Dendrothele</taxon>
    </lineage>
</organism>
<accession>A0A4S8M1Q9</accession>
<evidence type="ECO:0000256" key="2">
    <source>
        <dbReference type="SAM" id="MobiDB-lite"/>
    </source>
</evidence>
<evidence type="ECO:0000313" key="4">
    <source>
        <dbReference type="EMBL" id="THU96016.1"/>
    </source>
</evidence>
<protein>
    <recommendedName>
        <fullName evidence="6">RlpA-like protein double-psi beta-barrel domain-containing protein</fullName>
    </recommendedName>
</protein>
<dbReference type="InterPro" id="IPR051477">
    <property type="entry name" value="Expansin_CellWall"/>
</dbReference>
<dbReference type="EMBL" id="ML179187">
    <property type="protein sequence ID" value="THU96016.1"/>
    <property type="molecule type" value="Genomic_DNA"/>
</dbReference>
<evidence type="ECO:0000256" key="1">
    <source>
        <dbReference type="ARBA" id="ARBA00022729"/>
    </source>
</evidence>
<sequence length="195" mass="20801">MSLCPNKIRPPSLALFFALISTSKLIIAQDSDTPEHVFENSRFTFYDVDLNNLTCKNFAVPADQRIVSLNTQQWDNGAHCGEKVQIEASELITEGTILDECPGCGFSNLDLSPEFFSVYGDLAEGLLTGFWHFEATSTTSGLSSSNSGPTTTSSSSSSSQGPSETSTPLSLSPTSEAPLDTTKPHKVQVVVGASV</sequence>
<dbReference type="OrthoDB" id="623670at2759"/>
<name>A0A4S8M1Q9_DENBC</name>
<gene>
    <name evidence="4" type="ORF">K435DRAFT_110801</name>
</gene>
<dbReference type="Gene3D" id="2.40.40.10">
    <property type="entry name" value="RlpA-like domain"/>
    <property type="match status" value="1"/>
</dbReference>
<dbReference type="InterPro" id="IPR036908">
    <property type="entry name" value="RlpA-like_sf"/>
</dbReference>
<dbReference type="CDD" id="cd22191">
    <property type="entry name" value="DPBB_RlpA_EXP_N-like"/>
    <property type="match status" value="1"/>
</dbReference>
<feature type="compositionally biased region" description="Low complexity" evidence="2">
    <location>
        <begin position="138"/>
        <end position="176"/>
    </location>
</feature>
<dbReference type="PANTHER" id="PTHR31836:SF28">
    <property type="entry name" value="SRCR DOMAIN-CONTAINING PROTEIN-RELATED"/>
    <property type="match status" value="1"/>
</dbReference>
<feature type="signal peptide" evidence="3">
    <location>
        <begin position="1"/>
        <end position="28"/>
    </location>
</feature>
<evidence type="ECO:0000256" key="3">
    <source>
        <dbReference type="SAM" id="SignalP"/>
    </source>
</evidence>
<dbReference type="SUPFAM" id="SSF50685">
    <property type="entry name" value="Barwin-like endoglucanases"/>
    <property type="match status" value="1"/>
</dbReference>
<dbReference type="PANTHER" id="PTHR31836">
    <property type="match status" value="1"/>
</dbReference>
<feature type="chain" id="PRO_5020674519" description="RlpA-like protein double-psi beta-barrel domain-containing protein" evidence="3">
    <location>
        <begin position="29"/>
        <end position="195"/>
    </location>
</feature>
<proteinExistence type="predicted"/>
<reference evidence="4 5" key="1">
    <citation type="journal article" date="2019" name="Nat. Ecol. Evol.">
        <title>Megaphylogeny resolves global patterns of mushroom evolution.</title>
        <authorList>
            <person name="Varga T."/>
            <person name="Krizsan K."/>
            <person name="Foldi C."/>
            <person name="Dima B."/>
            <person name="Sanchez-Garcia M."/>
            <person name="Sanchez-Ramirez S."/>
            <person name="Szollosi G.J."/>
            <person name="Szarkandi J.G."/>
            <person name="Papp V."/>
            <person name="Albert L."/>
            <person name="Andreopoulos W."/>
            <person name="Angelini C."/>
            <person name="Antonin V."/>
            <person name="Barry K.W."/>
            <person name="Bougher N.L."/>
            <person name="Buchanan P."/>
            <person name="Buyck B."/>
            <person name="Bense V."/>
            <person name="Catcheside P."/>
            <person name="Chovatia M."/>
            <person name="Cooper J."/>
            <person name="Damon W."/>
            <person name="Desjardin D."/>
            <person name="Finy P."/>
            <person name="Geml J."/>
            <person name="Haridas S."/>
            <person name="Hughes K."/>
            <person name="Justo A."/>
            <person name="Karasinski D."/>
            <person name="Kautmanova I."/>
            <person name="Kiss B."/>
            <person name="Kocsube S."/>
            <person name="Kotiranta H."/>
            <person name="LaButti K.M."/>
            <person name="Lechner B.E."/>
            <person name="Liimatainen K."/>
            <person name="Lipzen A."/>
            <person name="Lukacs Z."/>
            <person name="Mihaltcheva S."/>
            <person name="Morgado L.N."/>
            <person name="Niskanen T."/>
            <person name="Noordeloos M.E."/>
            <person name="Ohm R.A."/>
            <person name="Ortiz-Santana B."/>
            <person name="Ovrebo C."/>
            <person name="Racz N."/>
            <person name="Riley R."/>
            <person name="Savchenko A."/>
            <person name="Shiryaev A."/>
            <person name="Soop K."/>
            <person name="Spirin V."/>
            <person name="Szebenyi C."/>
            <person name="Tomsovsky M."/>
            <person name="Tulloss R.E."/>
            <person name="Uehling J."/>
            <person name="Grigoriev I.V."/>
            <person name="Vagvolgyi C."/>
            <person name="Papp T."/>
            <person name="Martin F.M."/>
            <person name="Miettinen O."/>
            <person name="Hibbett D.S."/>
            <person name="Nagy L.G."/>
        </authorList>
    </citation>
    <scope>NUCLEOTIDE SEQUENCE [LARGE SCALE GENOMIC DNA]</scope>
    <source>
        <strain evidence="4 5">CBS 962.96</strain>
    </source>
</reference>
<keyword evidence="1 3" id="KW-0732">Signal</keyword>
<dbReference type="AlphaFoldDB" id="A0A4S8M1Q9"/>
<feature type="non-terminal residue" evidence="4">
    <location>
        <position position="195"/>
    </location>
</feature>
<evidence type="ECO:0008006" key="6">
    <source>
        <dbReference type="Google" id="ProtNLM"/>
    </source>
</evidence>
<feature type="region of interest" description="Disordered" evidence="2">
    <location>
        <begin position="138"/>
        <end position="195"/>
    </location>
</feature>
<dbReference type="Proteomes" id="UP000297245">
    <property type="component" value="Unassembled WGS sequence"/>
</dbReference>
<evidence type="ECO:0000313" key="5">
    <source>
        <dbReference type="Proteomes" id="UP000297245"/>
    </source>
</evidence>
<keyword evidence="5" id="KW-1185">Reference proteome</keyword>